<dbReference type="GO" id="GO:0006281">
    <property type="term" value="P:DNA repair"/>
    <property type="evidence" value="ECO:0007669"/>
    <property type="project" value="UniProtKB-UniRule"/>
</dbReference>
<feature type="active site" description="For autocatalytic cleavage activity" evidence="12">
    <location>
        <position position="139"/>
    </location>
</feature>
<evidence type="ECO:0000256" key="3">
    <source>
        <dbReference type="ARBA" id="ARBA00022705"/>
    </source>
</evidence>
<keyword evidence="11 12" id="KW-0742">SOS response</keyword>
<keyword evidence="6 12" id="KW-0068">Autocatalytic cleavage</keyword>
<keyword evidence="9 12" id="KW-0804">Transcription</keyword>
<dbReference type="InterPro" id="IPR015927">
    <property type="entry name" value="Peptidase_S24_S26A/B/C"/>
</dbReference>
<dbReference type="InterPro" id="IPR039418">
    <property type="entry name" value="LexA-like"/>
</dbReference>
<comment type="similarity">
    <text evidence="1 12 13">Belongs to the peptidase S24 family.</text>
</comment>
<feature type="domain" description="Peptidase S24/S26A/S26B/S26C" evidence="14">
    <location>
        <begin position="97"/>
        <end position="209"/>
    </location>
</feature>
<dbReference type="GO" id="GO:0045892">
    <property type="term" value="P:negative regulation of DNA-templated transcription"/>
    <property type="evidence" value="ECO:0007669"/>
    <property type="project" value="UniProtKB-UniRule"/>
</dbReference>
<dbReference type="NCBIfam" id="TIGR00498">
    <property type="entry name" value="lexA"/>
    <property type="match status" value="1"/>
</dbReference>
<comment type="catalytic activity">
    <reaction evidence="12">
        <text>Hydrolysis of Ala-|-Gly bond in repressor LexA.</text>
        <dbReference type="EC" id="3.4.21.88"/>
    </reaction>
</comment>
<dbReference type="InterPro" id="IPR006200">
    <property type="entry name" value="LexA"/>
</dbReference>
<feature type="domain" description="LexA repressor DNA-binding" evidence="15">
    <location>
        <begin position="6"/>
        <end position="66"/>
    </location>
</feature>
<feature type="DNA-binding region" description="H-T-H motif" evidence="12">
    <location>
        <begin position="29"/>
        <end position="49"/>
    </location>
</feature>
<reference evidence="16 17" key="1">
    <citation type="submission" date="2018-12" db="EMBL/GenBank/DDBJ databases">
        <title>Complete genome sequence of Flaviflexus salsibiostraticola KCTC 33148.</title>
        <authorList>
            <person name="Bae J.-W."/>
        </authorList>
    </citation>
    <scope>NUCLEOTIDE SEQUENCE [LARGE SCALE GENOMIC DNA]</scope>
    <source>
        <strain evidence="16 17">KCTC 33148</strain>
    </source>
</reference>
<keyword evidence="3 12" id="KW-0235">DNA replication</keyword>
<keyword evidence="7 12" id="KW-0805">Transcription regulation</keyword>
<dbReference type="InterPro" id="IPR050077">
    <property type="entry name" value="LexA_repressor"/>
</dbReference>
<gene>
    <name evidence="12 16" type="primary">lexA</name>
    <name evidence="16" type="ORF">EJO69_00410</name>
</gene>
<dbReference type="AlphaFoldDB" id="A0A3Q8WS20"/>
<dbReference type="Pfam" id="PF01726">
    <property type="entry name" value="LexA_DNA_bind"/>
    <property type="match status" value="1"/>
</dbReference>
<dbReference type="CDD" id="cd06529">
    <property type="entry name" value="S24_LexA-like"/>
    <property type="match status" value="1"/>
</dbReference>
<dbReference type="PANTHER" id="PTHR33516">
    <property type="entry name" value="LEXA REPRESSOR"/>
    <property type="match status" value="1"/>
</dbReference>
<dbReference type="RefSeq" id="WP_126037721.1">
    <property type="nucleotide sequence ID" value="NZ_CP034438.1"/>
</dbReference>
<evidence type="ECO:0000256" key="5">
    <source>
        <dbReference type="ARBA" id="ARBA00022801"/>
    </source>
</evidence>
<keyword evidence="5 12" id="KW-0378">Hydrolase</keyword>
<accession>A0A3Q8WS20</accession>
<evidence type="ECO:0000256" key="13">
    <source>
        <dbReference type="RuleBase" id="RU003991"/>
    </source>
</evidence>
<dbReference type="InterPro" id="IPR036390">
    <property type="entry name" value="WH_DNA-bd_sf"/>
</dbReference>
<dbReference type="GO" id="GO:0004252">
    <property type="term" value="F:serine-type endopeptidase activity"/>
    <property type="evidence" value="ECO:0007669"/>
    <property type="project" value="UniProtKB-UniRule"/>
</dbReference>
<evidence type="ECO:0000256" key="1">
    <source>
        <dbReference type="ARBA" id="ARBA00007484"/>
    </source>
</evidence>
<dbReference type="PRINTS" id="PR00726">
    <property type="entry name" value="LEXASERPTASE"/>
</dbReference>
<dbReference type="GO" id="GO:0006508">
    <property type="term" value="P:proteolysis"/>
    <property type="evidence" value="ECO:0007669"/>
    <property type="project" value="InterPro"/>
</dbReference>
<dbReference type="Gene3D" id="1.10.10.10">
    <property type="entry name" value="Winged helix-like DNA-binding domain superfamily/Winged helix DNA-binding domain"/>
    <property type="match status" value="1"/>
</dbReference>
<evidence type="ECO:0000313" key="16">
    <source>
        <dbReference type="EMBL" id="AZN28928.1"/>
    </source>
</evidence>
<dbReference type="EC" id="3.4.21.88" evidence="12"/>
<organism evidence="16 17">
    <name type="scientific">Flaviflexus salsibiostraticola</name>
    <dbReference type="NCBI Taxonomy" id="1282737"/>
    <lineage>
        <taxon>Bacteria</taxon>
        <taxon>Bacillati</taxon>
        <taxon>Actinomycetota</taxon>
        <taxon>Actinomycetes</taxon>
        <taxon>Actinomycetales</taxon>
        <taxon>Actinomycetaceae</taxon>
        <taxon>Flaviflexus</taxon>
    </lineage>
</organism>
<evidence type="ECO:0000256" key="10">
    <source>
        <dbReference type="ARBA" id="ARBA00023204"/>
    </source>
</evidence>
<dbReference type="GO" id="GO:0009432">
    <property type="term" value="P:SOS response"/>
    <property type="evidence" value="ECO:0007669"/>
    <property type="project" value="UniProtKB-UniRule"/>
</dbReference>
<dbReference type="GO" id="GO:0006260">
    <property type="term" value="P:DNA replication"/>
    <property type="evidence" value="ECO:0007669"/>
    <property type="project" value="UniProtKB-UniRule"/>
</dbReference>
<dbReference type="SUPFAM" id="SSF51306">
    <property type="entry name" value="LexA/Signal peptidase"/>
    <property type="match status" value="1"/>
</dbReference>
<protein>
    <recommendedName>
        <fullName evidence="12">LexA repressor</fullName>
        <ecNumber evidence="12">3.4.21.88</ecNumber>
    </recommendedName>
</protein>
<keyword evidence="4 12" id="KW-0227">DNA damage</keyword>
<name>A0A3Q8WS20_9ACTO</name>
<sequence>MSEKPSGRQLTILEFLRQFIADNGYAPTVRETCTGIGLSSPSSVKYHFDALEKKGLIERDPRRPRTLMLTDAALEAMPGQNPPIELGFSHADSVEVPLVGRIAAGSPILADQMVEEVFSIPRQMTGTGEMFMLEVSGDSMIDVGIFDGDWVVVRRQQVAEKGDIVAALIDDEATVKTFDRKDGHVWLLPQNPAYAPIPGDRSTILGRVVTVIRAL</sequence>
<dbReference type="Proteomes" id="UP000270021">
    <property type="component" value="Chromosome"/>
</dbReference>
<evidence type="ECO:0000313" key="17">
    <source>
        <dbReference type="Proteomes" id="UP000270021"/>
    </source>
</evidence>
<evidence type="ECO:0000256" key="7">
    <source>
        <dbReference type="ARBA" id="ARBA00023015"/>
    </source>
</evidence>
<dbReference type="HAMAP" id="MF_00015">
    <property type="entry name" value="LexA"/>
    <property type="match status" value="1"/>
</dbReference>
<dbReference type="Pfam" id="PF00717">
    <property type="entry name" value="Peptidase_S24"/>
    <property type="match status" value="1"/>
</dbReference>
<dbReference type="GO" id="GO:0003677">
    <property type="term" value="F:DNA binding"/>
    <property type="evidence" value="ECO:0007669"/>
    <property type="project" value="UniProtKB-UniRule"/>
</dbReference>
<proteinExistence type="inferred from homology"/>
<evidence type="ECO:0000256" key="12">
    <source>
        <dbReference type="HAMAP-Rule" id="MF_00015"/>
    </source>
</evidence>
<keyword evidence="2 12" id="KW-0678">Repressor</keyword>
<feature type="active site" description="For autocatalytic cleavage activity" evidence="12">
    <location>
        <position position="176"/>
    </location>
</feature>
<evidence type="ECO:0000259" key="14">
    <source>
        <dbReference type="Pfam" id="PF00717"/>
    </source>
</evidence>
<evidence type="ECO:0000256" key="4">
    <source>
        <dbReference type="ARBA" id="ARBA00022763"/>
    </source>
</evidence>
<feature type="site" description="Cleavage; by autolysis" evidence="12">
    <location>
        <begin position="104"/>
        <end position="105"/>
    </location>
</feature>
<keyword evidence="8 12" id="KW-0238">DNA-binding</keyword>
<dbReference type="EMBL" id="CP034438">
    <property type="protein sequence ID" value="AZN28928.1"/>
    <property type="molecule type" value="Genomic_DNA"/>
</dbReference>
<evidence type="ECO:0000256" key="11">
    <source>
        <dbReference type="ARBA" id="ARBA00023236"/>
    </source>
</evidence>
<evidence type="ECO:0000256" key="8">
    <source>
        <dbReference type="ARBA" id="ARBA00023125"/>
    </source>
</evidence>
<evidence type="ECO:0000259" key="15">
    <source>
        <dbReference type="Pfam" id="PF01726"/>
    </source>
</evidence>
<dbReference type="FunFam" id="2.10.109.10:FF:000001">
    <property type="entry name" value="LexA repressor"/>
    <property type="match status" value="1"/>
</dbReference>
<dbReference type="OrthoDB" id="9802364at2"/>
<dbReference type="InterPro" id="IPR036286">
    <property type="entry name" value="LexA/Signal_pep-like_sf"/>
</dbReference>
<keyword evidence="17" id="KW-1185">Reference proteome</keyword>
<dbReference type="SUPFAM" id="SSF46785">
    <property type="entry name" value="Winged helix' DNA-binding domain"/>
    <property type="match status" value="1"/>
</dbReference>
<dbReference type="Gene3D" id="2.10.109.10">
    <property type="entry name" value="Umud Fragment, subunit A"/>
    <property type="match status" value="1"/>
</dbReference>
<dbReference type="InterPro" id="IPR006197">
    <property type="entry name" value="Peptidase_S24_LexA"/>
</dbReference>
<dbReference type="InterPro" id="IPR006199">
    <property type="entry name" value="LexA_DNA-bd_dom"/>
</dbReference>
<dbReference type="PANTHER" id="PTHR33516:SF2">
    <property type="entry name" value="LEXA REPRESSOR-RELATED"/>
    <property type="match status" value="1"/>
</dbReference>
<comment type="subunit">
    <text evidence="12">Homodimer.</text>
</comment>
<evidence type="ECO:0000256" key="9">
    <source>
        <dbReference type="ARBA" id="ARBA00023163"/>
    </source>
</evidence>
<evidence type="ECO:0000256" key="6">
    <source>
        <dbReference type="ARBA" id="ARBA00022813"/>
    </source>
</evidence>
<dbReference type="InterPro" id="IPR036388">
    <property type="entry name" value="WH-like_DNA-bd_sf"/>
</dbReference>
<evidence type="ECO:0000256" key="2">
    <source>
        <dbReference type="ARBA" id="ARBA00022491"/>
    </source>
</evidence>
<comment type="function">
    <text evidence="12">Represses a number of genes involved in the response to DNA damage (SOS response), including recA and lexA. In the presence of single-stranded DNA, RecA interacts with LexA causing an autocatalytic cleavage which disrupts the DNA-binding part of LexA, leading to derepression of the SOS regulon and eventually DNA repair.</text>
</comment>
<dbReference type="KEGG" id="fsl:EJO69_00410"/>
<keyword evidence="10 12" id="KW-0234">DNA repair</keyword>